<dbReference type="InterPro" id="IPR015422">
    <property type="entry name" value="PyrdxlP-dep_Trfase_small"/>
</dbReference>
<dbReference type="InterPro" id="IPR015424">
    <property type="entry name" value="PyrdxlP-dep_Trfase"/>
</dbReference>
<dbReference type="GO" id="GO:0030170">
    <property type="term" value="F:pyridoxal phosphate binding"/>
    <property type="evidence" value="ECO:0007669"/>
    <property type="project" value="InterPro"/>
</dbReference>
<dbReference type="PANTHER" id="PTHR11999:SF70">
    <property type="entry name" value="MIP05841P"/>
    <property type="match status" value="1"/>
</dbReference>
<evidence type="ECO:0000256" key="3">
    <source>
        <dbReference type="ARBA" id="ARBA00022793"/>
    </source>
</evidence>
<dbReference type="eggNOG" id="COG0076">
    <property type="taxonomic scope" value="Bacteria"/>
</dbReference>
<dbReference type="InterPro" id="IPR002129">
    <property type="entry name" value="PyrdxlP-dep_de-COase"/>
</dbReference>
<keyword evidence="4 6" id="KW-0663">Pyridoxal phosphate</keyword>
<evidence type="ECO:0000256" key="2">
    <source>
        <dbReference type="ARBA" id="ARBA00009533"/>
    </source>
</evidence>
<dbReference type="STRING" id="1461693.ATO10_00900"/>
<dbReference type="GO" id="GO:0019752">
    <property type="term" value="P:carboxylic acid metabolic process"/>
    <property type="evidence" value="ECO:0007669"/>
    <property type="project" value="InterPro"/>
</dbReference>
<dbReference type="SUPFAM" id="SSF53383">
    <property type="entry name" value="PLP-dependent transferases"/>
    <property type="match status" value="1"/>
</dbReference>
<evidence type="ECO:0000256" key="4">
    <source>
        <dbReference type="ARBA" id="ARBA00022898"/>
    </source>
</evidence>
<organism evidence="8 9">
    <name type="scientific">Actibacterium atlanticum</name>
    <dbReference type="NCBI Taxonomy" id="1461693"/>
    <lineage>
        <taxon>Bacteria</taxon>
        <taxon>Pseudomonadati</taxon>
        <taxon>Pseudomonadota</taxon>
        <taxon>Alphaproteobacteria</taxon>
        <taxon>Rhodobacterales</taxon>
        <taxon>Roseobacteraceae</taxon>
        <taxon>Actibacterium</taxon>
    </lineage>
</organism>
<dbReference type="OrthoDB" id="9803665at2"/>
<dbReference type="Proteomes" id="UP000024836">
    <property type="component" value="Unassembled WGS sequence"/>
</dbReference>
<keyword evidence="5 7" id="KW-0456">Lyase</keyword>
<reference evidence="8 9" key="1">
    <citation type="submission" date="2013-04" db="EMBL/GenBank/DDBJ databases">
        <title>Shimia sp. 22II-S11-Z10 Genome Sequencing.</title>
        <authorList>
            <person name="Lai Q."/>
            <person name="Li G."/>
            <person name="Shao Z."/>
        </authorList>
    </citation>
    <scope>NUCLEOTIDE SEQUENCE [LARGE SCALE GENOMIC DNA]</scope>
    <source>
        <strain evidence="9">22II-S11-Z10</strain>
    </source>
</reference>
<dbReference type="Gene3D" id="3.40.640.10">
    <property type="entry name" value="Type I PLP-dependent aspartate aminotransferase-like (Major domain)"/>
    <property type="match status" value="1"/>
</dbReference>
<keyword evidence="9" id="KW-1185">Reference proteome</keyword>
<dbReference type="PRINTS" id="PR00800">
    <property type="entry name" value="YHDCRBOXLASE"/>
</dbReference>
<dbReference type="InterPro" id="IPR010977">
    <property type="entry name" value="Aromatic_deC"/>
</dbReference>
<dbReference type="PATRIC" id="fig|1461693.3.peg.188"/>
<dbReference type="AlphaFoldDB" id="A0A058ZPY1"/>
<comment type="similarity">
    <text evidence="2 7">Belongs to the group II decarboxylase family.</text>
</comment>
<dbReference type="GO" id="GO:0006520">
    <property type="term" value="P:amino acid metabolic process"/>
    <property type="evidence" value="ECO:0007669"/>
    <property type="project" value="InterPro"/>
</dbReference>
<evidence type="ECO:0000313" key="8">
    <source>
        <dbReference type="EMBL" id="KCV83275.1"/>
    </source>
</evidence>
<comment type="cofactor">
    <cofactor evidence="1 6 7">
        <name>pyridoxal 5'-phosphate</name>
        <dbReference type="ChEBI" id="CHEBI:597326"/>
    </cofactor>
</comment>
<keyword evidence="3" id="KW-0210">Decarboxylase</keyword>
<sequence length="487" mass="52553">MAKKSGKAETGLNGKTGYLDPEDWDGFRRAAHQVLDAALDKMQNVREGRVWNPLPDEMKADLLSELPEDGEGFQEVAERITELMPYTAGNTHPRWLGWVHGSGSPGNILAEIGAAAMNANLGGRDHGPIYVEQQVIQWCKHAMGFPEGASGAVVSGTSMATIVALKTAREAHIGVEARAKGVCGARLVGYCSTQTHSCAGRAFDLLGLGSDALRKIPCDDLFRMDTEALRAQIAQDRADGFQPFVVIGTAGTVNMGSIDPLGDLADICAAEGLWFHVDGAFGAAAMLAEEVRERVAPLARADSLAFDFHKWLHVNFDAGCVLIRDHDLHLAAFSHNPDYLAKAERGLSAGPAWPKDYGPELSRGFRALKVWAHIHEHGTRTLGEAVARNCAQAEYLGAKVDADGGLELMAPVALNIVCFRHLAPVDDLNVFNHEIVVRLQESGVAVPSTTRIHGALAIRVNLTNHRTSRADLDLLIDEIHRIAADIQ</sequence>
<name>A0A058ZPY1_9RHOB</name>
<dbReference type="GO" id="GO:0016831">
    <property type="term" value="F:carboxy-lyase activity"/>
    <property type="evidence" value="ECO:0007669"/>
    <property type="project" value="UniProtKB-KW"/>
</dbReference>
<dbReference type="EMBL" id="AQQY01000001">
    <property type="protein sequence ID" value="KCV83275.1"/>
    <property type="molecule type" value="Genomic_DNA"/>
</dbReference>
<dbReference type="Gene3D" id="1.20.1340.10">
    <property type="entry name" value="dopa decarboxylase, N-terminal domain"/>
    <property type="match status" value="1"/>
</dbReference>
<dbReference type="Pfam" id="PF00282">
    <property type="entry name" value="Pyridoxal_deC"/>
    <property type="match status" value="1"/>
</dbReference>
<dbReference type="Gene3D" id="3.90.1150.10">
    <property type="entry name" value="Aspartate Aminotransferase, domain 1"/>
    <property type="match status" value="1"/>
</dbReference>
<proteinExistence type="inferred from homology"/>
<evidence type="ECO:0000256" key="1">
    <source>
        <dbReference type="ARBA" id="ARBA00001933"/>
    </source>
</evidence>
<dbReference type="PANTHER" id="PTHR11999">
    <property type="entry name" value="GROUP II PYRIDOXAL-5-PHOSPHATE DECARBOXYLASE"/>
    <property type="match status" value="1"/>
</dbReference>
<dbReference type="InterPro" id="IPR015421">
    <property type="entry name" value="PyrdxlP-dep_Trfase_major"/>
</dbReference>
<evidence type="ECO:0000256" key="6">
    <source>
        <dbReference type="PIRSR" id="PIRSR602129-50"/>
    </source>
</evidence>
<accession>A0A058ZPY1</accession>
<gene>
    <name evidence="8" type="ORF">ATO10_00900</name>
</gene>
<dbReference type="PROSITE" id="PS00392">
    <property type="entry name" value="DDC_GAD_HDC_YDC"/>
    <property type="match status" value="1"/>
</dbReference>
<protein>
    <submittedName>
        <fullName evidence="8">Decarboxylase, group II</fullName>
    </submittedName>
</protein>
<evidence type="ECO:0000256" key="7">
    <source>
        <dbReference type="RuleBase" id="RU000382"/>
    </source>
</evidence>
<evidence type="ECO:0000313" key="9">
    <source>
        <dbReference type="Proteomes" id="UP000024836"/>
    </source>
</evidence>
<dbReference type="RefSeq" id="WP_051597871.1">
    <property type="nucleotide sequence ID" value="NZ_AQQY01000001.1"/>
</dbReference>
<feature type="modified residue" description="N6-(pyridoxal phosphate)lysine" evidence="6">
    <location>
        <position position="310"/>
    </location>
</feature>
<evidence type="ECO:0000256" key="5">
    <source>
        <dbReference type="ARBA" id="ARBA00023239"/>
    </source>
</evidence>
<dbReference type="InterPro" id="IPR021115">
    <property type="entry name" value="Pyridoxal-P_BS"/>
</dbReference>
<comment type="caution">
    <text evidence="8">The sequence shown here is derived from an EMBL/GenBank/DDBJ whole genome shotgun (WGS) entry which is preliminary data.</text>
</comment>